<dbReference type="EMBL" id="JBHSUB010000015">
    <property type="protein sequence ID" value="MFC6378938.1"/>
    <property type="molecule type" value="Genomic_DNA"/>
</dbReference>
<dbReference type="Gene3D" id="3.40.50.300">
    <property type="entry name" value="P-loop containing nucleotide triphosphate hydrolases"/>
    <property type="match status" value="1"/>
</dbReference>
<dbReference type="SUPFAM" id="SSF52540">
    <property type="entry name" value="P-loop containing nucleoside triphosphate hydrolases"/>
    <property type="match status" value="1"/>
</dbReference>
<evidence type="ECO:0000256" key="1">
    <source>
        <dbReference type="ARBA" id="ARBA00004417"/>
    </source>
</evidence>
<dbReference type="PANTHER" id="PTHR43166:SF30">
    <property type="entry name" value="METHIONINE IMPORT ATP-BINDING PROTEIN METN"/>
    <property type="match status" value="1"/>
</dbReference>
<evidence type="ECO:0000256" key="7">
    <source>
        <dbReference type="ARBA" id="ARBA00022967"/>
    </source>
</evidence>
<protein>
    <submittedName>
        <fullName evidence="11">Methionine ABC transporter ATP-binding protein</fullName>
    </submittedName>
</protein>
<evidence type="ECO:0000256" key="8">
    <source>
        <dbReference type="ARBA" id="ARBA00022970"/>
    </source>
</evidence>
<dbReference type="InterPro" id="IPR041701">
    <property type="entry name" value="MetN_ABC"/>
</dbReference>
<dbReference type="Proteomes" id="UP001596230">
    <property type="component" value="Unassembled WGS sequence"/>
</dbReference>
<dbReference type="GO" id="GO:0005524">
    <property type="term" value="F:ATP binding"/>
    <property type="evidence" value="ECO:0007669"/>
    <property type="project" value="UniProtKB-KW"/>
</dbReference>
<keyword evidence="6 11" id="KW-0067">ATP-binding</keyword>
<evidence type="ECO:0000313" key="12">
    <source>
        <dbReference type="Proteomes" id="UP001596230"/>
    </source>
</evidence>
<keyword evidence="8" id="KW-0029">Amino-acid transport</keyword>
<evidence type="ECO:0000256" key="6">
    <source>
        <dbReference type="ARBA" id="ARBA00022840"/>
    </source>
</evidence>
<keyword evidence="5" id="KW-0547">Nucleotide-binding</keyword>
<dbReference type="Pfam" id="PF00005">
    <property type="entry name" value="ABC_tran"/>
    <property type="match status" value="1"/>
</dbReference>
<comment type="subcellular location">
    <subcellularLocation>
        <location evidence="1">Cell inner membrane</location>
        <topology evidence="1">Peripheral membrane protein</topology>
    </subcellularLocation>
</comment>
<dbReference type="InterPro" id="IPR003593">
    <property type="entry name" value="AAA+_ATPase"/>
</dbReference>
<keyword evidence="3" id="KW-0813">Transport</keyword>
<dbReference type="PROSITE" id="PS00211">
    <property type="entry name" value="ABC_TRANSPORTER_1"/>
    <property type="match status" value="1"/>
</dbReference>
<evidence type="ECO:0000259" key="10">
    <source>
        <dbReference type="PROSITE" id="PS50893"/>
    </source>
</evidence>
<dbReference type="PANTHER" id="PTHR43166">
    <property type="entry name" value="AMINO ACID IMPORT ATP-BINDING PROTEIN"/>
    <property type="match status" value="1"/>
</dbReference>
<dbReference type="InterPro" id="IPR050086">
    <property type="entry name" value="MetN_ABC_transporter-like"/>
</dbReference>
<dbReference type="InterPro" id="IPR027417">
    <property type="entry name" value="P-loop_NTPase"/>
</dbReference>
<evidence type="ECO:0000313" key="11">
    <source>
        <dbReference type="EMBL" id="MFC6378938.1"/>
    </source>
</evidence>
<feature type="domain" description="ABC transporter" evidence="10">
    <location>
        <begin position="2"/>
        <end position="239"/>
    </location>
</feature>
<dbReference type="PROSITE" id="PS50893">
    <property type="entry name" value="ABC_TRANSPORTER_2"/>
    <property type="match status" value="1"/>
</dbReference>
<name>A0ABW1W2P6_9GAMM</name>
<gene>
    <name evidence="11" type="ORF">ACFP9W_12825</name>
</gene>
<evidence type="ECO:0000256" key="9">
    <source>
        <dbReference type="ARBA" id="ARBA00023136"/>
    </source>
</evidence>
<accession>A0ABW1W2P6</accession>
<keyword evidence="4" id="KW-1003">Cell membrane</keyword>
<comment type="caution">
    <text evidence="11">The sequence shown here is derived from an EMBL/GenBank/DDBJ whole genome shotgun (WGS) entry which is preliminary data.</text>
</comment>
<dbReference type="CDD" id="cd03258">
    <property type="entry name" value="ABC_MetN_methionine_transporter"/>
    <property type="match status" value="1"/>
</dbReference>
<evidence type="ECO:0000256" key="3">
    <source>
        <dbReference type="ARBA" id="ARBA00022448"/>
    </source>
</evidence>
<dbReference type="SMART" id="SM00382">
    <property type="entry name" value="AAA"/>
    <property type="match status" value="1"/>
</dbReference>
<keyword evidence="12" id="KW-1185">Reference proteome</keyword>
<evidence type="ECO:0000256" key="2">
    <source>
        <dbReference type="ARBA" id="ARBA00006526"/>
    </source>
</evidence>
<evidence type="ECO:0000256" key="4">
    <source>
        <dbReference type="ARBA" id="ARBA00022475"/>
    </source>
</evidence>
<keyword evidence="9" id="KW-0472">Membrane</keyword>
<evidence type="ECO:0000256" key="5">
    <source>
        <dbReference type="ARBA" id="ARBA00022741"/>
    </source>
</evidence>
<sequence>MISFQQVTKHYPGADQPALNNVSLEIGKGTIFGILGRSGAGKSTLLRCINRLESPGSGRVLIDGQDIAAFSPAALRQYRQQTGMVFQHFNLLHSRTVSQNIELALKIAGMDKVRRKQRVTELLQLVGLEDFAGSWPARLSGGQKQRVGIARALAANPGYLLCDEATSALDQETTCSVLDLLAEIHRKLNITIVLITHELMVVKRICHEVALLEQGVLQESGSLPQIMARPDGKLRHLLLQDGETDRAFRARYLSEGETRCVA</sequence>
<proteinExistence type="inferred from homology"/>
<dbReference type="RefSeq" id="WP_212714130.1">
    <property type="nucleotide sequence ID" value="NZ_JBHSUB010000015.1"/>
</dbReference>
<dbReference type="InterPro" id="IPR003439">
    <property type="entry name" value="ABC_transporter-like_ATP-bd"/>
</dbReference>
<dbReference type="InterPro" id="IPR017871">
    <property type="entry name" value="ABC_transporter-like_CS"/>
</dbReference>
<comment type="similarity">
    <text evidence="2">Belongs to the ABC transporter superfamily. Drug exporter-2 (TC 3.A.1.117) family.</text>
</comment>
<keyword evidence="7" id="KW-1278">Translocase</keyword>
<organism evidence="11 12">
    <name type="scientific">Tatumella terrea</name>
    <dbReference type="NCBI Taxonomy" id="419007"/>
    <lineage>
        <taxon>Bacteria</taxon>
        <taxon>Pseudomonadati</taxon>
        <taxon>Pseudomonadota</taxon>
        <taxon>Gammaproteobacteria</taxon>
        <taxon>Enterobacterales</taxon>
        <taxon>Erwiniaceae</taxon>
        <taxon>Tatumella</taxon>
    </lineage>
</organism>
<reference evidence="12" key="1">
    <citation type="journal article" date="2019" name="Int. J. Syst. Evol. Microbiol.">
        <title>The Global Catalogue of Microorganisms (GCM) 10K type strain sequencing project: providing services to taxonomists for standard genome sequencing and annotation.</title>
        <authorList>
            <consortium name="The Broad Institute Genomics Platform"/>
            <consortium name="The Broad Institute Genome Sequencing Center for Infectious Disease"/>
            <person name="Wu L."/>
            <person name="Ma J."/>
        </authorList>
    </citation>
    <scope>NUCLEOTIDE SEQUENCE [LARGE SCALE GENOMIC DNA]</scope>
    <source>
        <strain evidence="12">CGMCC 1.18518</strain>
    </source>
</reference>